<dbReference type="EMBL" id="JAYKXN010000006">
    <property type="protein sequence ID" value="KAK7279134.1"/>
    <property type="molecule type" value="Genomic_DNA"/>
</dbReference>
<comment type="caution">
    <text evidence="1">The sequence shown here is derived from an EMBL/GenBank/DDBJ whole genome shotgun (WGS) entry which is preliminary data.</text>
</comment>
<evidence type="ECO:0000313" key="1">
    <source>
        <dbReference type="EMBL" id="KAK7279134.1"/>
    </source>
</evidence>
<keyword evidence="2" id="KW-1185">Reference proteome</keyword>
<sequence>MFFYLSQQLVMWRHQEIFLQRSRPSKSNIFAPFACIRGSLLCVAPTLAQLGNAFSFILPKLSMFLPRGFS</sequence>
<gene>
    <name evidence="1" type="ORF">RJT34_24179</name>
</gene>
<organism evidence="1 2">
    <name type="scientific">Clitoria ternatea</name>
    <name type="common">Butterfly pea</name>
    <dbReference type="NCBI Taxonomy" id="43366"/>
    <lineage>
        <taxon>Eukaryota</taxon>
        <taxon>Viridiplantae</taxon>
        <taxon>Streptophyta</taxon>
        <taxon>Embryophyta</taxon>
        <taxon>Tracheophyta</taxon>
        <taxon>Spermatophyta</taxon>
        <taxon>Magnoliopsida</taxon>
        <taxon>eudicotyledons</taxon>
        <taxon>Gunneridae</taxon>
        <taxon>Pentapetalae</taxon>
        <taxon>rosids</taxon>
        <taxon>fabids</taxon>
        <taxon>Fabales</taxon>
        <taxon>Fabaceae</taxon>
        <taxon>Papilionoideae</taxon>
        <taxon>50 kb inversion clade</taxon>
        <taxon>NPAAA clade</taxon>
        <taxon>indigoferoid/millettioid clade</taxon>
        <taxon>Phaseoleae</taxon>
        <taxon>Clitoria</taxon>
    </lineage>
</organism>
<name>A0AAN9FMK9_CLITE</name>
<protein>
    <submittedName>
        <fullName evidence="1">Uncharacterized protein</fullName>
    </submittedName>
</protein>
<proteinExistence type="predicted"/>
<reference evidence="1 2" key="1">
    <citation type="submission" date="2024-01" db="EMBL/GenBank/DDBJ databases">
        <title>The genomes of 5 underutilized Papilionoideae crops provide insights into root nodulation and disease resistance.</title>
        <authorList>
            <person name="Yuan L."/>
        </authorList>
    </citation>
    <scope>NUCLEOTIDE SEQUENCE [LARGE SCALE GENOMIC DNA]</scope>
    <source>
        <strain evidence="1">LY-2023</strain>
        <tissue evidence="1">Leaf</tissue>
    </source>
</reference>
<dbReference type="Proteomes" id="UP001359559">
    <property type="component" value="Unassembled WGS sequence"/>
</dbReference>
<dbReference type="AlphaFoldDB" id="A0AAN9FMK9"/>
<accession>A0AAN9FMK9</accession>
<evidence type="ECO:0000313" key="2">
    <source>
        <dbReference type="Proteomes" id="UP001359559"/>
    </source>
</evidence>